<dbReference type="RefSeq" id="WP_347299048.1">
    <property type="nucleotide sequence ID" value="NZ_CP142436.1"/>
</dbReference>
<dbReference type="AlphaFoldDB" id="A0AB74U643"/>
<name>A0AB74U643_9LACT</name>
<organism evidence="1">
    <name type="scientific">Dolosigranulum savutiense</name>
    <dbReference type="NCBI Taxonomy" id="3110288"/>
    <lineage>
        <taxon>Bacteria</taxon>
        <taxon>Bacillati</taxon>
        <taxon>Bacillota</taxon>
        <taxon>Bacilli</taxon>
        <taxon>Lactobacillales</taxon>
        <taxon>Carnobacteriaceae</taxon>
        <taxon>Dolosigranulum</taxon>
    </lineage>
</organism>
<sequence>MSDPHDEYLAMKWQYMDDVREEQGYKETEAVKLLLKVVVDRMSNEELKGVVDEVKVLIDFLNRKSTR</sequence>
<proteinExistence type="predicted"/>
<reference evidence="1" key="1">
    <citation type="submission" date="2023-12" db="EMBL/GenBank/DDBJ databases">
        <title>Dolosigranulum savutii sp. nov. isolated from human upper respiratory samples collected in Botswana.</title>
        <authorList>
            <person name="Kelly M.S."/>
        </authorList>
    </citation>
    <scope>NUCLEOTIDE SEQUENCE</scope>
    <source>
        <strain evidence="1">MSK211</strain>
    </source>
</reference>
<protein>
    <submittedName>
        <fullName evidence="1">Uncharacterized protein</fullName>
    </submittedName>
</protein>
<accession>A0AB74U643</accession>
<dbReference type="EMBL" id="CP142436">
    <property type="protein sequence ID" value="XBC50947.1"/>
    <property type="molecule type" value="Genomic_DNA"/>
</dbReference>
<evidence type="ECO:0000313" key="1">
    <source>
        <dbReference type="EMBL" id="XBC50947.1"/>
    </source>
</evidence>
<gene>
    <name evidence="1" type="ORF">VUQ07_06815</name>
</gene>